<dbReference type="InterPro" id="IPR050596">
    <property type="entry name" value="AspAT/PAT-like"/>
</dbReference>
<dbReference type="EMBL" id="QRDY01000001">
    <property type="protein sequence ID" value="RED65940.1"/>
    <property type="molecule type" value="Genomic_DNA"/>
</dbReference>
<dbReference type="InterPro" id="IPR004838">
    <property type="entry name" value="NHTrfase_class1_PyrdxlP-BS"/>
</dbReference>
<dbReference type="GO" id="GO:0030170">
    <property type="term" value="F:pyridoxal phosphate binding"/>
    <property type="evidence" value="ECO:0007669"/>
    <property type="project" value="InterPro"/>
</dbReference>
<dbReference type="Gene3D" id="3.40.640.10">
    <property type="entry name" value="Type I PLP-dependent aspartate aminotransferase-like (Major domain)"/>
    <property type="match status" value="1"/>
</dbReference>
<dbReference type="GO" id="GO:0006520">
    <property type="term" value="P:amino acid metabolic process"/>
    <property type="evidence" value="ECO:0007669"/>
    <property type="project" value="InterPro"/>
</dbReference>
<reference evidence="8 9" key="1">
    <citation type="submission" date="2018-07" db="EMBL/GenBank/DDBJ databases">
        <title>Genomic Encyclopedia of Type Strains, Phase III (KMG-III): the genomes of soil and plant-associated and newly described type strains.</title>
        <authorList>
            <person name="Whitman W."/>
        </authorList>
    </citation>
    <scope>NUCLEOTIDE SEQUENCE [LARGE SCALE GENOMIC DNA]</scope>
    <source>
        <strain evidence="8 9">CECT 8236</strain>
    </source>
</reference>
<comment type="similarity">
    <text evidence="2 6">Belongs to the class-I pyridoxal-phosphate-dependent aminotransferase family.</text>
</comment>
<dbReference type="InterPro" id="IPR015422">
    <property type="entry name" value="PyrdxlP-dep_Trfase_small"/>
</dbReference>
<dbReference type="InterPro" id="IPR015424">
    <property type="entry name" value="PyrdxlP-dep_Trfase"/>
</dbReference>
<dbReference type="Proteomes" id="UP000256869">
    <property type="component" value="Unassembled WGS sequence"/>
</dbReference>
<dbReference type="OrthoDB" id="9802328at2"/>
<evidence type="ECO:0000259" key="7">
    <source>
        <dbReference type="Pfam" id="PF00155"/>
    </source>
</evidence>
<accession>A0A3D9IVU7</accession>
<dbReference type="RefSeq" id="WP_115990899.1">
    <property type="nucleotide sequence ID" value="NZ_QRDY01000001.1"/>
</dbReference>
<proteinExistence type="inferred from homology"/>
<keyword evidence="5" id="KW-0663">Pyridoxal phosphate</keyword>
<comment type="cofactor">
    <cofactor evidence="1 6">
        <name>pyridoxal 5'-phosphate</name>
        <dbReference type="ChEBI" id="CHEBI:597326"/>
    </cofactor>
</comment>
<keyword evidence="3 6" id="KW-0032">Aminotransferase</keyword>
<evidence type="ECO:0000313" key="9">
    <source>
        <dbReference type="Proteomes" id="UP000256869"/>
    </source>
</evidence>
<evidence type="ECO:0000256" key="4">
    <source>
        <dbReference type="ARBA" id="ARBA00022679"/>
    </source>
</evidence>
<dbReference type="InterPro" id="IPR015421">
    <property type="entry name" value="PyrdxlP-dep_Trfase_major"/>
</dbReference>
<evidence type="ECO:0000313" key="8">
    <source>
        <dbReference type="EMBL" id="RED65940.1"/>
    </source>
</evidence>
<dbReference type="GO" id="GO:0008483">
    <property type="term" value="F:transaminase activity"/>
    <property type="evidence" value="ECO:0007669"/>
    <property type="project" value="UniProtKB-KW"/>
</dbReference>
<dbReference type="PANTHER" id="PTHR46383">
    <property type="entry name" value="ASPARTATE AMINOTRANSFERASE"/>
    <property type="match status" value="1"/>
</dbReference>
<dbReference type="CDD" id="cd00609">
    <property type="entry name" value="AAT_like"/>
    <property type="match status" value="1"/>
</dbReference>
<gene>
    <name evidence="8" type="ORF">DFP95_101436</name>
</gene>
<protein>
    <recommendedName>
        <fullName evidence="6">Aminotransferase</fullName>
        <ecNumber evidence="6">2.6.1.-</ecNumber>
    </recommendedName>
</protein>
<name>A0A3D9IVU7_9BACL</name>
<evidence type="ECO:0000256" key="1">
    <source>
        <dbReference type="ARBA" id="ARBA00001933"/>
    </source>
</evidence>
<dbReference type="Pfam" id="PF00155">
    <property type="entry name" value="Aminotran_1_2"/>
    <property type="match status" value="1"/>
</dbReference>
<dbReference type="EC" id="2.6.1.-" evidence="6"/>
<dbReference type="PANTHER" id="PTHR46383:SF1">
    <property type="entry name" value="ASPARTATE AMINOTRANSFERASE"/>
    <property type="match status" value="1"/>
</dbReference>
<organism evidence="8 9">
    <name type="scientific">Cohnella lupini</name>
    <dbReference type="NCBI Taxonomy" id="1294267"/>
    <lineage>
        <taxon>Bacteria</taxon>
        <taxon>Bacillati</taxon>
        <taxon>Bacillota</taxon>
        <taxon>Bacilli</taxon>
        <taxon>Bacillales</taxon>
        <taxon>Paenibacillaceae</taxon>
        <taxon>Cohnella</taxon>
    </lineage>
</organism>
<dbReference type="SUPFAM" id="SSF53383">
    <property type="entry name" value="PLP-dependent transferases"/>
    <property type="match status" value="1"/>
</dbReference>
<dbReference type="AlphaFoldDB" id="A0A3D9IVU7"/>
<sequence length="394" mass="44546">MRIDENWLKLKSPDFSAYNALDPEKKLMLVGADPFFPDPCIPDHVINATKRALDEGKTHYALDNSYAVPELKEVLVQKLRDFNGLDVDPEHELIVVPSSAFGLYVGIRICVRPHHGDEVLNIDPGFAENFNDVYQMGAISVSVPTYMEDGFQLRMEELEKKVTPQTRCLVLTHPNNPTTTVYSREVLEELGKFLVKHDLMVIVDQSFERSIYDDKEYITFATLPGMRERTISVFGTSKDLGLTGFRVAYMVAPKPIIDILKVAAFNYVGPTNTFAQYGVAAAYKDPSYVDDWNKIYEYRRKFGYEKLNGIPGVEVLMPEGGFFFWVNVSKLGTSIEIRDHLIHDANVGVSPGTWFGSNGEGFLRIMYGTMKDTSKYEEAILRIVQSLNKLPLKA</sequence>
<evidence type="ECO:0000256" key="3">
    <source>
        <dbReference type="ARBA" id="ARBA00022576"/>
    </source>
</evidence>
<feature type="domain" description="Aminotransferase class I/classII large" evidence="7">
    <location>
        <begin position="41"/>
        <end position="380"/>
    </location>
</feature>
<keyword evidence="9" id="KW-1185">Reference proteome</keyword>
<evidence type="ECO:0000256" key="2">
    <source>
        <dbReference type="ARBA" id="ARBA00007441"/>
    </source>
</evidence>
<dbReference type="PROSITE" id="PS00105">
    <property type="entry name" value="AA_TRANSFER_CLASS_1"/>
    <property type="match status" value="1"/>
</dbReference>
<dbReference type="Gene3D" id="3.90.1150.10">
    <property type="entry name" value="Aspartate Aminotransferase, domain 1"/>
    <property type="match status" value="1"/>
</dbReference>
<keyword evidence="4 6" id="KW-0808">Transferase</keyword>
<evidence type="ECO:0000256" key="6">
    <source>
        <dbReference type="RuleBase" id="RU000481"/>
    </source>
</evidence>
<comment type="caution">
    <text evidence="8">The sequence shown here is derived from an EMBL/GenBank/DDBJ whole genome shotgun (WGS) entry which is preliminary data.</text>
</comment>
<dbReference type="InterPro" id="IPR004839">
    <property type="entry name" value="Aminotransferase_I/II_large"/>
</dbReference>
<evidence type="ECO:0000256" key="5">
    <source>
        <dbReference type="ARBA" id="ARBA00022898"/>
    </source>
</evidence>